<dbReference type="InterPro" id="IPR018702">
    <property type="entry name" value="DUF2207"/>
</dbReference>
<feature type="transmembrane region" description="Helical" evidence="1">
    <location>
        <begin position="434"/>
        <end position="452"/>
    </location>
</feature>
<feature type="domain" description="Predicted membrane protein YciQ-like C-terminal" evidence="4">
    <location>
        <begin position="299"/>
        <end position="539"/>
    </location>
</feature>
<dbReference type="RefSeq" id="WP_253361258.1">
    <property type="nucleotide sequence ID" value="NZ_JAIULA010000017.1"/>
</dbReference>
<evidence type="ECO:0000259" key="3">
    <source>
        <dbReference type="Pfam" id="PF09972"/>
    </source>
</evidence>
<protein>
    <submittedName>
        <fullName evidence="5">DUF2207 domain-containing protein</fullName>
    </submittedName>
</protein>
<feature type="transmembrane region" description="Helical" evidence="1">
    <location>
        <begin position="458"/>
        <end position="477"/>
    </location>
</feature>
<reference evidence="5 6" key="1">
    <citation type="journal article" date="2023" name="Int. J. Syst. Evol. Microbiol.">
        <title>Ligilactobacillus ubinensis sp. nov., a novel species isolated from the wild ferment of a durian fruit (Durio zibethinus).</title>
        <authorList>
            <person name="Heng Y.C."/>
            <person name="Menon N."/>
            <person name="Chen B."/>
            <person name="Loo B.Z.L."/>
            <person name="Wong G.W.J."/>
            <person name="Lim A.C.H."/>
            <person name="Silvaraju S."/>
            <person name="Kittelmann S."/>
        </authorList>
    </citation>
    <scope>NUCLEOTIDE SEQUENCE [LARGE SCALE GENOMIC DNA]</scope>
    <source>
        <strain evidence="5 6">WILCCON 0076</strain>
    </source>
</reference>
<evidence type="ECO:0000259" key="4">
    <source>
        <dbReference type="Pfam" id="PF20990"/>
    </source>
</evidence>
<feature type="domain" description="DUF2207" evidence="3">
    <location>
        <begin position="32"/>
        <end position="218"/>
    </location>
</feature>
<accession>A0A9X2FLH4</accession>
<dbReference type="Pfam" id="PF20990">
    <property type="entry name" value="DUF2207_C"/>
    <property type="match status" value="1"/>
</dbReference>
<comment type="caution">
    <text evidence="5">The sequence shown here is derived from an EMBL/GenBank/DDBJ whole genome shotgun (WGS) entry which is preliminary data.</text>
</comment>
<keyword evidence="6" id="KW-1185">Reference proteome</keyword>
<evidence type="ECO:0000256" key="2">
    <source>
        <dbReference type="SAM" id="SignalP"/>
    </source>
</evidence>
<feature type="signal peptide" evidence="2">
    <location>
        <begin position="1"/>
        <end position="28"/>
    </location>
</feature>
<dbReference type="Proteomes" id="UP001139006">
    <property type="component" value="Unassembled WGS sequence"/>
</dbReference>
<sequence length="605" mass="67193">MKKLVRSLLLIIAMVLCYLFIGETSAHAVSYDITNYSVNINVHSDGSANIVQAITYDFDGTAHGVFYTQALRNNQQTLTDPKVYLNSKNSLVEAVPSTSQAKNTYTLNKKNNDYTFKVYHPVNSSTLTVTYSYKLSQVVKNYADTADLNWKIIGSNWDTALHNVHIAIQLPEKNVSSLQAWSHGSLNGTTKVNRKSGQVILKLKRNPANTYVEAHLLFAKSVTSQNTYVSSKKHKVQAQKKEAALAKKAIAEKNENKLLSKIIGTILFISGLFLALLVLFRNARKPYNTLFPFSLHKAPHSFEMPPFSAPIAQVLCFNRYPDNQAFSAYLLELAAQKRIAITQLEPKKSIRKPNHPDYQITLLDKSLLVGKDNQFLKLLFSTGTNDSFTFSKLKKVSNRTSEKLEAAFSSWTKAQYDAAQKLHYLNSSVSSIKGSLIASFIFATIFMLGGAFLVKLLWLNILSGLFILGFLIAYFYLWRTRSPFTVGGVTKINDIRGFYTMLDDIGRFNLRELNDRILWEDIMPYAVAFGLASKVVKALATTFSKDELQTNFGFYYLLTYNQAFYFDSSFTTNFQGSIASVSGGSGGFSGGSSGGFGGGSGGGAF</sequence>
<evidence type="ECO:0000313" key="6">
    <source>
        <dbReference type="Proteomes" id="UP001139006"/>
    </source>
</evidence>
<dbReference type="InterPro" id="IPR048389">
    <property type="entry name" value="YciQ-like_C"/>
</dbReference>
<keyword evidence="1" id="KW-0472">Membrane</keyword>
<keyword evidence="2" id="KW-0732">Signal</keyword>
<organism evidence="5 6">
    <name type="scientific">Ligilactobacillus ubinensis</name>
    <dbReference type="NCBI Taxonomy" id="2876789"/>
    <lineage>
        <taxon>Bacteria</taxon>
        <taxon>Bacillati</taxon>
        <taxon>Bacillota</taxon>
        <taxon>Bacilli</taxon>
        <taxon>Lactobacillales</taxon>
        <taxon>Lactobacillaceae</taxon>
        <taxon>Ligilactobacillus</taxon>
    </lineage>
</organism>
<gene>
    <name evidence="5" type="ORF">LB941_08755</name>
</gene>
<keyword evidence="1" id="KW-0812">Transmembrane</keyword>
<feature type="chain" id="PRO_5040743576" evidence="2">
    <location>
        <begin position="29"/>
        <end position="605"/>
    </location>
</feature>
<evidence type="ECO:0000313" key="5">
    <source>
        <dbReference type="EMBL" id="MCP0887424.1"/>
    </source>
</evidence>
<feature type="transmembrane region" description="Helical" evidence="1">
    <location>
        <begin position="258"/>
        <end position="280"/>
    </location>
</feature>
<proteinExistence type="predicted"/>
<dbReference type="AlphaFoldDB" id="A0A9X2FLH4"/>
<keyword evidence="1" id="KW-1133">Transmembrane helix</keyword>
<evidence type="ECO:0000256" key="1">
    <source>
        <dbReference type="SAM" id="Phobius"/>
    </source>
</evidence>
<dbReference type="EMBL" id="JAIULA010000017">
    <property type="protein sequence ID" value="MCP0887424.1"/>
    <property type="molecule type" value="Genomic_DNA"/>
</dbReference>
<dbReference type="Pfam" id="PF09972">
    <property type="entry name" value="DUF2207"/>
    <property type="match status" value="1"/>
</dbReference>
<name>A0A9X2FLH4_9LACO</name>